<evidence type="ECO:0000256" key="6">
    <source>
        <dbReference type="HAMAP-Rule" id="MF_00163"/>
    </source>
</evidence>
<reference evidence="7 8" key="1">
    <citation type="submission" date="2016-12" db="EMBL/GenBank/DDBJ databases">
        <title>Thioflexothrix psekupsii D3 genome sequencing and assembly.</title>
        <authorList>
            <person name="Fomenkov A."/>
            <person name="Vincze T."/>
            <person name="Grabovich M."/>
            <person name="Anton B.P."/>
            <person name="Dubinina G."/>
            <person name="Orlova M."/>
            <person name="Belousova E."/>
            <person name="Roberts R.J."/>
        </authorList>
    </citation>
    <scope>NUCLEOTIDE SEQUENCE [LARGE SCALE GENOMIC DNA]</scope>
    <source>
        <strain evidence="7">D3</strain>
    </source>
</reference>
<dbReference type="Proteomes" id="UP000194798">
    <property type="component" value="Unassembled WGS sequence"/>
</dbReference>
<protein>
    <recommendedName>
        <fullName evidence="6">Peptide deformylase</fullName>
        <shortName evidence="6">PDF</shortName>
        <ecNumber evidence="6">3.5.1.88</ecNumber>
    </recommendedName>
    <alternativeName>
        <fullName evidence="6">Polypeptide deformylase</fullName>
    </alternativeName>
</protein>
<dbReference type="PANTHER" id="PTHR10458:SF22">
    <property type="entry name" value="PEPTIDE DEFORMYLASE"/>
    <property type="match status" value="1"/>
</dbReference>
<sequence length="165" mass="18521">MALLTILHYPDARLRVEARPVVKVDGAIRDLVTDMLETMYAARGIGLAATQVNVPQQVVVIDVSEDRDEPQVFINPRLVAQGGVETMEEGCLSVPSIYGEVERAEWVEVEALNQNGDVFRIKADGLLAVCLQHEMDHLKGKLFVDYLSPLKRQRIRKKLEKQKAD</sequence>
<keyword evidence="3 6" id="KW-0378">Hydrolase</keyword>
<feature type="binding site" evidence="6">
    <location>
        <position position="91"/>
    </location>
    <ligand>
        <name>Fe cation</name>
        <dbReference type="ChEBI" id="CHEBI:24875"/>
    </ligand>
</feature>
<dbReference type="RefSeq" id="WP_086489410.1">
    <property type="nucleotide sequence ID" value="NZ_MSLT01000023.1"/>
</dbReference>
<feature type="binding site" evidence="6">
    <location>
        <position position="133"/>
    </location>
    <ligand>
        <name>Fe cation</name>
        <dbReference type="ChEBI" id="CHEBI:24875"/>
    </ligand>
</feature>
<dbReference type="AlphaFoldDB" id="A0A251X5N9"/>
<dbReference type="GO" id="GO:0006412">
    <property type="term" value="P:translation"/>
    <property type="evidence" value="ECO:0007669"/>
    <property type="project" value="UniProtKB-UniRule"/>
</dbReference>
<feature type="active site" evidence="6">
    <location>
        <position position="134"/>
    </location>
</feature>
<dbReference type="Gene3D" id="3.90.45.10">
    <property type="entry name" value="Peptide deformylase"/>
    <property type="match status" value="1"/>
</dbReference>
<comment type="function">
    <text evidence="6">Removes the formyl group from the N-terminal Met of newly synthesized proteins. Requires at least a dipeptide for an efficient rate of reaction. N-terminal L-methionine is a prerequisite for activity but the enzyme has broad specificity at other positions.</text>
</comment>
<dbReference type="NCBIfam" id="TIGR00079">
    <property type="entry name" value="pept_deformyl"/>
    <property type="match status" value="1"/>
</dbReference>
<dbReference type="PIRSF" id="PIRSF004749">
    <property type="entry name" value="Pep_def"/>
    <property type="match status" value="1"/>
</dbReference>
<dbReference type="EMBL" id="MSLT01000023">
    <property type="protein sequence ID" value="OUD12462.1"/>
    <property type="molecule type" value="Genomic_DNA"/>
</dbReference>
<dbReference type="CDD" id="cd00487">
    <property type="entry name" value="Pep_deformylase"/>
    <property type="match status" value="1"/>
</dbReference>
<name>A0A251X5N9_9GAMM</name>
<evidence type="ECO:0000256" key="5">
    <source>
        <dbReference type="ARBA" id="ARBA00023004"/>
    </source>
</evidence>
<dbReference type="EC" id="3.5.1.88" evidence="6"/>
<evidence type="ECO:0000256" key="4">
    <source>
        <dbReference type="ARBA" id="ARBA00022917"/>
    </source>
</evidence>
<dbReference type="InterPro" id="IPR023635">
    <property type="entry name" value="Peptide_deformylase"/>
</dbReference>
<dbReference type="GO" id="GO:0042586">
    <property type="term" value="F:peptide deformylase activity"/>
    <property type="evidence" value="ECO:0007669"/>
    <property type="project" value="UniProtKB-UniRule"/>
</dbReference>
<feature type="binding site" evidence="6">
    <location>
        <position position="137"/>
    </location>
    <ligand>
        <name>Fe cation</name>
        <dbReference type="ChEBI" id="CHEBI:24875"/>
    </ligand>
</feature>
<keyword evidence="2 6" id="KW-0479">Metal-binding</keyword>
<comment type="cofactor">
    <cofactor evidence="6">
        <name>Fe(2+)</name>
        <dbReference type="ChEBI" id="CHEBI:29033"/>
    </cofactor>
    <text evidence="6">Binds 1 Fe(2+) ion.</text>
</comment>
<dbReference type="InterPro" id="IPR036821">
    <property type="entry name" value="Peptide_deformylase_sf"/>
</dbReference>
<evidence type="ECO:0000256" key="1">
    <source>
        <dbReference type="ARBA" id="ARBA00010759"/>
    </source>
</evidence>
<keyword evidence="5 6" id="KW-0408">Iron</keyword>
<accession>A0A251X5N9</accession>
<dbReference type="FunFam" id="3.90.45.10:FF:000001">
    <property type="entry name" value="Peptide deformylase"/>
    <property type="match status" value="1"/>
</dbReference>
<keyword evidence="4 6" id="KW-0648">Protein biosynthesis</keyword>
<dbReference type="NCBIfam" id="NF001159">
    <property type="entry name" value="PRK00150.1-3"/>
    <property type="match status" value="1"/>
</dbReference>
<gene>
    <name evidence="6" type="primary">def</name>
    <name evidence="7" type="ORF">TPSD3_15255</name>
</gene>
<evidence type="ECO:0000313" key="7">
    <source>
        <dbReference type="EMBL" id="OUD12462.1"/>
    </source>
</evidence>
<evidence type="ECO:0000313" key="8">
    <source>
        <dbReference type="Proteomes" id="UP000194798"/>
    </source>
</evidence>
<evidence type="ECO:0000256" key="3">
    <source>
        <dbReference type="ARBA" id="ARBA00022801"/>
    </source>
</evidence>
<comment type="caution">
    <text evidence="7">The sequence shown here is derived from an EMBL/GenBank/DDBJ whole genome shotgun (WGS) entry which is preliminary data.</text>
</comment>
<dbReference type="HAMAP" id="MF_00163">
    <property type="entry name" value="Pep_deformylase"/>
    <property type="match status" value="1"/>
</dbReference>
<proteinExistence type="inferred from homology"/>
<comment type="catalytic activity">
    <reaction evidence="6">
        <text>N-terminal N-formyl-L-methionyl-[peptide] + H2O = N-terminal L-methionyl-[peptide] + formate</text>
        <dbReference type="Rhea" id="RHEA:24420"/>
        <dbReference type="Rhea" id="RHEA-COMP:10639"/>
        <dbReference type="Rhea" id="RHEA-COMP:10640"/>
        <dbReference type="ChEBI" id="CHEBI:15377"/>
        <dbReference type="ChEBI" id="CHEBI:15740"/>
        <dbReference type="ChEBI" id="CHEBI:49298"/>
        <dbReference type="ChEBI" id="CHEBI:64731"/>
        <dbReference type="EC" id="3.5.1.88"/>
    </reaction>
</comment>
<comment type="similarity">
    <text evidence="1 6">Belongs to the polypeptide deformylase family.</text>
</comment>
<evidence type="ECO:0000256" key="2">
    <source>
        <dbReference type="ARBA" id="ARBA00022723"/>
    </source>
</evidence>
<dbReference type="OrthoDB" id="9804313at2"/>
<dbReference type="PANTHER" id="PTHR10458">
    <property type="entry name" value="PEPTIDE DEFORMYLASE"/>
    <property type="match status" value="1"/>
</dbReference>
<organism evidence="7 8">
    <name type="scientific">Thioflexithrix psekupsensis</name>
    <dbReference type="NCBI Taxonomy" id="1570016"/>
    <lineage>
        <taxon>Bacteria</taxon>
        <taxon>Pseudomonadati</taxon>
        <taxon>Pseudomonadota</taxon>
        <taxon>Gammaproteobacteria</taxon>
        <taxon>Thiotrichales</taxon>
        <taxon>Thioflexithrix</taxon>
    </lineage>
</organism>
<dbReference type="GO" id="GO:0046872">
    <property type="term" value="F:metal ion binding"/>
    <property type="evidence" value="ECO:0007669"/>
    <property type="project" value="UniProtKB-KW"/>
</dbReference>
<dbReference type="SUPFAM" id="SSF56420">
    <property type="entry name" value="Peptide deformylase"/>
    <property type="match status" value="1"/>
</dbReference>
<dbReference type="Pfam" id="PF01327">
    <property type="entry name" value="Pep_deformylase"/>
    <property type="match status" value="1"/>
</dbReference>
<keyword evidence="8" id="KW-1185">Reference proteome</keyword>
<dbReference type="PRINTS" id="PR01576">
    <property type="entry name" value="PDEFORMYLASE"/>
</dbReference>